<dbReference type="Pfam" id="PF00989">
    <property type="entry name" value="PAS"/>
    <property type="match status" value="1"/>
</dbReference>
<evidence type="ECO:0000313" key="4">
    <source>
        <dbReference type="EMBL" id="KKK79617.1"/>
    </source>
</evidence>
<dbReference type="SMART" id="SM00086">
    <property type="entry name" value="PAC"/>
    <property type="match status" value="1"/>
</dbReference>
<proteinExistence type="predicted"/>
<dbReference type="SUPFAM" id="SSF55781">
    <property type="entry name" value="GAF domain-like"/>
    <property type="match status" value="1"/>
</dbReference>
<dbReference type="SUPFAM" id="SSF55785">
    <property type="entry name" value="PYP-like sensor domain (PAS domain)"/>
    <property type="match status" value="2"/>
</dbReference>
<feature type="non-terminal residue" evidence="4">
    <location>
        <position position="1"/>
    </location>
</feature>
<accession>A0A0F8YDV8</accession>
<dbReference type="InterPro" id="IPR013767">
    <property type="entry name" value="PAS_fold"/>
</dbReference>
<dbReference type="InterPro" id="IPR000700">
    <property type="entry name" value="PAS-assoc_C"/>
</dbReference>
<dbReference type="PROSITE" id="PS50113">
    <property type="entry name" value="PAC"/>
    <property type="match status" value="1"/>
</dbReference>
<evidence type="ECO:0000256" key="1">
    <source>
        <dbReference type="SAM" id="Coils"/>
    </source>
</evidence>
<dbReference type="InterPro" id="IPR052155">
    <property type="entry name" value="Biofilm_reg_signaling"/>
</dbReference>
<dbReference type="PANTHER" id="PTHR44757:SF2">
    <property type="entry name" value="BIOFILM ARCHITECTURE MAINTENANCE PROTEIN MBAA"/>
    <property type="match status" value="1"/>
</dbReference>
<dbReference type="Pfam" id="PF13426">
    <property type="entry name" value="PAS_9"/>
    <property type="match status" value="1"/>
</dbReference>
<dbReference type="PANTHER" id="PTHR44757">
    <property type="entry name" value="DIGUANYLATE CYCLASE DGCP"/>
    <property type="match status" value="1"/>
</dbReference>
<dbReference type="PROSITE" id="PS50112">
    <property type="entry name" value="PAS"/>
    <property type="match status" value="2"/>
</dbReference>
<dbReference type="Gene3D" id="3.30.450.20">
    <property type="entry name" value="PAS domain"/>
    <property type="match status" value="2"/>
</dbReference>
<dbReference type="CDD" id="cd00130">
    <property type="entry name" value="PAS"/>
    <property type="match status" value="2"/>
</dbReference>
<feature type="coiled-coil region" evidence="1">
    <location>
        <begin position="174"/>
        <end position="201"/>
    </location>
</feature>
<sequence length="401" mass="44366">SAGDPFGGGGVGAGEPVEAEVVEAEVVEAEVVEAEVVEAEVIEAEAVEAEVVEAAPAAAAAMPQVDMPSSDELSAIFMKTVEEKVIEALKGAEIREAIVTLLEPRINETLNEMLMETMPELIQKLLKEMGAEGYAGIPLYTRDGKPLGIFVVISKKPISDKKLAISMMTGYSERVSAEIERSEAEEALRVSEEKYSSLVERSNDGIVIIQDQELRFVNTMMTKLTGFSKQEATGKPFVDFIAPGYRKIVVERYKSRMAGKEVPSKYEIEIITKKGALVPVELSMSVIEYEGKPANMALMRDITERKRTEDALRTSENKFRQFFENEPAYAYMVSPKGVIIDINKAALKAFGYDKKELVGKPIEAMYAPESVPKMKQIFNKWKETGKVENEELTVKTKKGER</sequence>
<keyword evidence="1" id="KW-0175">Coiled coil</keyword>
<dbReference type="Gene3D" id="3.30.450.40">
    <property type="match status" value="1"/>
</dbReference>
<reference evidence="4" key="1">
    <citation type="journal article" date="2015" name="Nature">
        <title>Complex archaea that bridge the gap between prokaryotes and eukaryotes.</title>
        <authorList>
            <person name="Spang A."/>
            <person name="Saw J.H."/>
            <person name="Jorgensen S.L."/>
            <person name="Zaremba-Niedzwiedzka K."/>
            <person name="Martijn J."/>
            <person name="Lind A.E."/>
            <person name="van Eijk R."/>
            <person name="Schleper C."/>
            <person name="Guy L."/>
            <person name="Ettema T.J."/>
        </authorList>
    </citation>
    <scope>NUCLEOTIDE SEQUENCE</scope>
</reference>
<dbReference type="AlphaFoldDB" id="A0A0F8YDV8"/>
<organism evidence="4">
    <name type="scientific">marine sediment metagenome</name>
    <dbReference type="NCBI Taxonomy" id="412755"/>
    <lineage>
        <taxon>unclassified sequences</taxon>
        <taxon>metagenomes</taxon>
        <taxon>ecological metagenomes</taxon>
    </lineage>
</organism>
<evidence type="ECO:0000259" key="2">
    <source>
        <dbReference type="PROSITE" id="PS50112"/>
    </source>
</evidence>
<dbReference type="EMBL" id="LAZR01053948">
    <property type="protein sequence ID" value="KKK79617.1"/>
    <property type="molecule type" value="Genomic_DNA"/>
</dbReference>
<feature type="non-terminal residue" evidence="4">
    <location>
        <position position="401"/>
    </location>
</feature>
<feature type="domain" description="PAS" evidence="2">
    <location>
        <begin position="315"/>
        <end position="385"/>
    </location>
</feature>
<protein>
    <recommendedName>
        <fullName evidence="5">PAS domain-containing protein</fullName>
    </recommendedName>
</protein>
<dbReference type="GO" id="GO:0006355">
    <property type="term" value="P:regulation of DNA-templated transcription"/>
    <property type="evidence" value="ECO:0007669"/>
    <property type="project" value="InterPro"/>
</dbReference>
<comment type="caution">
    <text evidence="4">The sequence shown here is derived from an EMBL/GenBank/DDBJ whole genome shotgun (WGS) entry which is preliminary data.</text>
</comment>
<dbReference type="Gene3D" id="6.10.250.490">
    <property type="match status" value="1"/>
</dbReference>
<evidence type="ECO:0008006" key="5">
    <source>
        <dbReference type="Google" id="ProtNLM"/>
    </source>
</evidence>
<dbReference type="SMART" id="SM00091">
    <property type="entry name" value="PAS"/>
    <property type="match status" value="2"/>
</dbReference>
<dbReference type="InterPro" id="IPR035965">
    <property type="entry name" value="PAS-like_dom_sf"/>
</dbReference>
<dbReference type="InterPro" id="IPR001610">
    <property type="entry name" value="PAC"/>
</dbReference>
<dbReference type="InterPro" id="IPR000014">
    <property type="entry name" value="PAS"/>
</dbReference>
<feature type="domain" description="PAC" evidence="3">
    <location>
        <begin position="264"/>
        <end position="314"/>
    </location>
</feature>
<feature type="domain" description="PAS" evidence="2">
    <location>
        <begin position="191"/>
        <end position="260"/>
    </location>
</feature>
<name>A0A0F8YDV8_9ZZZZ</name>
<dbReference type="NCBIfam" id="TIGR00229">
    <property type="entry name" value="sensory_box"/>
    <property type="match status" value="2"/>
</dbReference>
<gene>
    <name evidence="4" type="ORF">LCGC14_2831700</name>
</gene>
<evidence type="ECO:0000259" key="3">
    <source>
        <dbReference type="PROSITE" id="PS50113"/>
    </source>
</evidence>
<dbReference type="InterPro" id="IPR029016">
    <property type="entry name" value="GAF-like_dom_sf"/>
</dbReference>